<dbReference type="AlphaFoldDB" id="A0A8H6X461"/>
<accession>A0A8H6X461</accession>
<reference evidence="1" key="1">
    <citation type="submission" date="2020-05" db="EMBL/GenBank/DDBJ databases">
        <title>Mycena genomes resolve the evolution of fungal bioluminescence.</title>
        <authorList>
            <person name="Tsai I.J."/>
        </authorList>
    </citation>
    <scope>NUCLEOTIDE SEQUENCE</scope>
    <source>
        <strain evidence="1">160909Yilan</strain>
    </source>
</reference>
<protein>
    <submittedName>
        <fullName evidence="1">Uncharacterized protein</fullName>
    </submittedName>
</protein>
<evidence type="ECO:0000313" key="1">
    <source>
        <dbReference type="EMBL" id="KAF7333899.1"/>
    </source>
</evidence>
<dbReference type="Proteomes" id="UP000623467">
    <property type="component" value="Unassembled WGS sequence"/>
</dbReference>
<organism evidence="1 2">
    <name type="scientific">Mycena sanguinolenta</name>
    <dbReference type="NCBI Taxonomy" id="230812"/>
    <lineage>
        <taxon>Eukaryota</taxon>
        <taxon>Fungi</taxon>
        <taxon>Dikarya</taxon>
        <taxon>Basidiomycota</taxon>
        <taxon>Agaricomycotina</taxon>
        <taxon>Agaricomycetes</taxon>
        <taxon>Agaricomycetidae</taxon>
        <taxon>Agaricales</taxon>
        <taxon>Marasmiineae</taxon>
        <taxon>Mycenaceae</taxon>
        <taxon>Mycena</taxon>
    </lineage>
</organism>
<name>A0A8H6X461_9AGAR</name>
<proteinExistence type="predicted"/>
<evidence type="ECO:0000313" key="2">
    <source>
        <dbReference type="Proteomes" id="UP000623467"/>
    </source>
</evidence>
<sequence>MMSYSFSRVVQPVQQQFAICVLSLCQLVTYCCDSKSLNRISSCKQTVVALQDFRELMSTYRLKYYLGTRDKVILIPEPPRINQMDSGTRPVPFQISANYYKSGFSLSILVIIPTMQRLHALRSLPTRATFRPQITTLEGFHFFSYPFAHFWSTGANSILHSHRTLATASLTPDAPAHSVEKFVNRCLDFTTHSPPLMRLG</sequence>
<gene>
    <name evidence="1" type="ORF">MSAN_02402600</name>
</gene>
<comment type="caution">
    <text evidence="1">The sequence shown here is derived from an EMBL/GenBank/DDBJ whole genome shotgun (WGS) entry which is preliminary data.</text>
</comment>
<dbReference type="EMBL" id="JACAZH010000051">
    <property type="protein sequence ID" value="KAF7333899.1"/>
    <property type="molecule type" value="Genomic_DNA"/>
</dbReference>
<keyword evidence="2" id="KW-1185">Reference proteome</keyword>